<dbReference type="InterPro" id="IPR003593">
    <property type="entry name" value="AAA+_ATPase"/>
</dbReference>
<evidence type="ECO:0000313" key="14">
    <source>
        <dbReference type="EMBL" id="MBA8794232.1"/>
    </source>
</evidence>
<organism evidence="14 15">
    <name type="scientific">Microlunatus kandeliicorticis</name>
    <dbReference type="NCBI Taxonomy" id="1759536"/>
    <lineage>
        <taxon>Bacteria</taxon>
        <taxon>Bacillati</taxon>
        <taxon>Actinomycetota</taxon>
        <taxon>Actinomycetes</taxon>
        <taxon>Propionibacteriales</taxon>
        <taxon>Propionibacteriaceae</taxon>
        <taxon>Microlunatus</taxon>
    </lineage>
</organism>
<dbReference type="PROSITE" id="PS00211">
    <property type="entry name" value="ABC_TRANSPORTER_1"/>
    <property type="match status" value="1"/>
</dbReference>
<evidence type="ECO:0000256" key="4">
    <source>
        <dbReference type="ARBA" id="ARBA00022519"/>
    </source>
</evidence>
<keyword evidence="6" id="KW-0547">Nucleotide-binding</keyword>
<dbReference type="Gene3D" id="3.40.50.300">
    <property type="entry name" value="P-loop containing nucleotide triphosphate hydrolases"/>
    <property type="match status" value="1"/>
</dbReference>
<dbReference type="PROSITE" id="PS50929">
    <property type="entry name" value="ABC_TM1F"/>
    <property type="match status" value="1"/>
</dbReference>
<evidence type="ECO:0000256" key="2">
    <source>
        <dbReference type="ARBA" id="ARBA00022448"/>
    </source>
</evidence>
<evidence type="ECO:0000256" key="7">
    <source>
        <dbReference type="ARBA" id="ARBA00022840"/>
    </source>
</evidence>
<reference evidence="14 15" key="1">
    <citation type="submission" date="2020-07" db="EMBL/GenBank/DDBJ databases">
        <title>Sequencing the genomes of 1000 actinobacteria strains.</title>
        <authorList>
            <person name="Klenk H.-P."/>
        </authorList>
    </citation>
    <scope>NUCLEOTIDE SEQUENCE [LARGE SCALE GENOMIC DNA]</scope>
    <source>
        <strain evidence="14 15">DSM 100723</strain>
    </source>
</reference>
<dbReference type="SUPFAM" id="SSF52540">
    <property type="entry name" value="P-loop containing nucleoside triphosphate hydrolases"/>
    <property type="match status" value="1"/>
</dbReference>
<dbReference type="SUPFAM" id="SSF90123">
    <property type="entry name" value="ABC transporter transmembrane region"/>
    <property type="match status" value="1"/>
</dbReference>
<evidence type="ECO:0000256" key="9">
    <source>
        <dbReference type="ARBA" id="ARBA00023136"/>
    </source>
</evidence>
<dbReference type="InterPro" id="IPR027417">
    <property type="entry name" value="P-loop_NTPase"/>
</dbReference>
<dbReference type="InterPro" id="IPR017871">
    <property type="entry name" value="ABC_transporter-like_CS"/>
</dbReference>
<dbReference type="AlphaFoldDB" id="A0A7W3P5T8"/>
<keyword evidence="4" id="KW-0997">Cell inner membrane</keyword>
<dbReference type="InterPro" id="IPR039421">
    <property type="entry name" value="Type_1_exporter"/>
</dbReference>
<keyword evidence="8 11" id="KW-1133">Transmembrane helix</keyword>
<comment type="subcellular location">
    <subcellularLocation>
        <location evidence="1">Cell inner membrane</location>
        <topology evidence="1">Multi-pass membrane protein</topology>
    </subcellularLocation>
</comment>
<evidence type="ECO:0000256" key="3">
    <source>
        <dbReference type="ARBA" id="ARBA00022475"/>
    </source>
</evidence>
<dbReference type="Pfam" id="PF00664">
    <property type="entry name" value="ABC_membrane"/>
    <property type="match status" value="1"/>
</dbReference>
<evidence type="ECO:0000259" key="13">
    <source>
        <dbReference type="PROSITE" id="PS50929"/>
    </source>
</evidence>
<feature type="transmembrane region" description="Helical" evidence="11">
    <location>
        <begin position="43"/>
        <end position="63"/>
    </location>
</feature>
<keyword evidence="9 11" id="KW-0472">Membrane</keyword>
<keyword evidence="5 11" id="KW-0812">Transmembrane</keyword>
<dbReference type="Proteomes" id="UP000523079">
    <property type="component" value="Unassembled WGS sequence"/>
</dbReference>
<feature type="transmembrane region" description="Helical" evidence="11">
    <location>
        <begin position="83"/>
        <end position="104"/>
    </location>
</feature>
<feature type="transmembrane region" description="Helical" evidence="11">
    <location>
        <begin position="189"/>
        <end position="206"/>
    </location>
</feature>
<feature type="domain" description="ABC transmembrane type-1" evidence="13">
    <location>
        <begin position="51"/>
        <end position="332"/>
    </location>
</feature>
<dbReference type="GO" id="GO:0005886">
    <property type="term" value="C:plasma membrane"/>
    <property type="evidence" value="ECO:0007669"/>
    <property type="project" value="UniProtKB-SubCell"/>
</dbReference>
<proteinExistence type="inferred from homology"/>
<evidence type="ECO:0000256" key="8">
    <source>
        <dbReference type="ARBA" id="ARBA00022989"/>
    </source>
</evidence>
<evidence type="ECO:0000259" key="12">
    <source>
        <dbReference type="PROSITE" id="PS50893"/>
    </source>
</evidence>
<accession>A0A7W3P5T8</accession>
<dbReference type="FunFam" id="3.40.50.300:FF:000221">
    <property type="entry name" value="Multidrug ABC transporter ATP-binding protein"/>
    <property type="match status" value="1"/>
</dbReference>
<dbReference type="Gene3D" id="1.20.1560.10">
    <property type="entry name" value="ABC transporter type 1, transmembrane domain"/>
    <property type="match status" value="1"/>
</dbReference>
<dbReference type="GO" id="GO:0005524">
    <property type="term" value="F:ATP binding"/>
    <property type="evidence" value="ECO:0007669"/>
    <property type="project" value="UniProtKB-KW"/>
</dbReference>
<gene>
    <name evidence="14" type="ORF">FHX74_001851</name>
</gene>
<dbReference type="Pfam" id="PF00005">
    <property type="entry name" value="ABC_tran"/>
    <property type="match status" value="1"/>
</dbReference>
<sequence>MSMGGGMGGAARVMYRMGRDVDTKGHRLAPGLVRRVLAFARPFRRMIVGFLVLVIIDAALSVTPPLLFKEIIDRGVLAGDRGLVIGLAVVVAVLAVVDAGLGLVERWLSSRIGEGLIYDLRTRVFDHVSRMPVAFFTRTQTGKLVSRLNSDVIGAQQAFTSTLSTVVSNLISLVLVLAAMLVLSWPLTLAALVMLPVFLIPARLMGRKLADLTRQQMQLNGELSETMTERFSVSGALLVKLFGRPRDEHDQFAGRAGAVRDVSVSIAMNGRIFMTSLTLVAALATALVYGVGGVLSIRGALTVGTLTALSGLLVRLYGPLTQLTNLRIDVMTALVSFERVFEVLDLPPMIADAEDARDYTGPASVRFDHVAFTYPKPDEVSLASLESVATVEQRANEPVLHDISFTAEPGQTVALVGPSGAGKTTITHLIARLYDTTGGTVEVGGVDVRGLTLASLQHAVGYVTQDAHMFHDTIRANLLYARPDATDAQMREALAAAQVLDLVDRLPDGLETVVGERGYRLSGGERQRLAIARLLLKAPPVVVLDEATAHLDSESEAAVQRALDTAMEGRTSIVIAHRLSTVREADQILVVSDGRIAQRGTHADLLAEGGLYAELYRTQFAEGQTRDAAAREAEYAGPLVTG</sequence>
<dbReference type="InterPro" id="IPR003439">
    <property type="entry name" value="ABC_transporter-like_ATP-bd"/>
</dbReference>
<dbReference type="EMBL" id="JACGWT010000003">
    <property type="protein sequence ID" value="MBA8794232.1"/>
    <property type="molecule type" value="Genomic_DNA"/>
</dbReference>
<keyword evidence="2" id="KW-0813">Transport</keyword>
<keyword evidence="15" id="KW-1185">Reference proteome</keyword>
<evidence type="ECO:0000256" key="10">
    <source>
        <dbReference type="ARBA" id="ARBA00023455"/>
    </source>
</evidence>
<comment type="similarity">
    <text evidence="10">Belongs to the ABC transporter superfamily. Siderophore-Fe(3+) uptake transporter (SIUT) (TC 3.A.1.21) family.</text>
</comment>
<keyword evidence="7 14" id="KW-0067">ATP-binding</keyword>
<evidence type="ECO:0000256" key="11">
    <source>
        <dbReference type="SAM" id="Phobius"/>
    </source>
</evidence>
<evidence type="ECO:0000256" key="1">
    <source>
        <dbReference type="ARBA" id="ARBA00004429"/>
    </source>
</evidence>
<dbReference type="PANTHER" id="PTHR43394:SF1">
    <property type="entry name" value="ATP-BINDING CASSETTE SUB-FAMILY B MEMBER 10, MITOCHONDRIAL"/>
    <property type="match status" value="1"/>
</dbReference>
<feature type="transmembrane region" description="Helical" evidence="11">
    <location>
        <begin position="163"/>
        <end position="183"/>
    </location>
</feature>
<evidence type="ECO:0000256" key="6">
    <source>
        <dbReference type="ARBA" id="ARBA00022741"/>
    </source>
</evidence>
<dbReference type="PROSITE" id="PS50893">
    <property type="entry name" value="ABC_TRANSPORTER_2"/>
    <property type="match status" value="1"/>
</dbReference>
<name>A0A7W3P5T8_9ACTN</name>
<dbReference type="InterPro" id="IPR036640">
    <property type="entry name" value="ABC1_TM_sf"/>
</dbReference>
<feature type="domain" description="ABC transporter" evidence="12">
    <location>
        <begin position="383"/>
        <end position="618"/>
    </location>
</feature>
<evidence type="ECO:0000313" key="15">
    <source>
        <dbReference type="Proteomes" id="UP000523079"/>
    </source>
</evidence>
<feature type="transmembrane region" description="Helical" evidence="11">
    <location>
        <begin position="272"/>
        <end position="291"/>
    </location>
</feature>
<evidence type="ECO:0000256" key="5">
    <source>
        <dbReference type="ARBA" id="ARBA00022692"/>
    </source>
</evidence>
<dbReference type="PANTHER" id="PTHR43394">
    <property type="entry name" value="ATP-DEPENDENT PERMEASE MDL1, MITOCHONDRIAL"/>
    <property type="match status" value="1"/>
</dbReference>
<dbReference type="SMART" id="SM00382">
    <property type="entry name" value="AAA"/>
    <property type="match status" value="1"/>
</dbReference>
<dbReference type="GO" id="GO:0016887">
    <property type="term" value="F:ATP hydrolysis activity"/>
    <property type="evidence" value="ECO:0007669"/>
    <property type="project" value="InterPro"/>
</dbReference>
<dbReference type="InterPro" id="IPR011527">
    <property type="entry name" value="ABC1_TM_dom"/>
</dbReference>
<dbReference type="CDD" id="cd18550">
    <property type="entry name" value="ABC_6TM_exporter_like"/>
    <property type="match status" value="1"/>
</dbReference>
<dbReference type="RefSeq" id="WP_182559851.1">
    <property type="nucleotide sequence ID" value="NZ_JACGWT010000003.1"/>
</dbReference>
<dbReference type="GO" id="GO:0015421">
    <property type="term" value="F:ABC-type oligopeptide transporter activity"/>
    <property type="evidence" value="ECO:0007669"/>
    <property type="project" value="TreeGrafter"/>
</dbReference>
<comment type="caution">
    <text evidence="14">The sequence shown here is derived from an EMBL/GenBank/DDBJ whole genome shotgun (WGS) entry which is preliminary data.</text>
</comment>
<keyword evidence="3" id="KW-1003">Cell membrane</keyword>
<protein>
    <submittedName>
        <fullName evidence="14">ATP-binding cassette subfamily B protein</fullName>
    </submittedName>
</protein>